<dbReference type="GO" id="GO:0005506">
    <property type="term" value="F:iron ion binding"/>
    <property type="evidence" value="ECO:0007669"/>
    <property type="project" value="InterPro"/>
</dbReference>
<dbReference type="SUPFAM" id="SSF48264">
    <property type="entry name" value="Cytochrome P450"/>
    <property type="match status" value="2"/>
</dbReference>
<dbReference type="GO" id="GO:0016705">
    <property type="term" value="F:oxidoreductase activity, acting on paired donors, with incorporation or reduction of molecular oxygen"/>
    <property type="evidence" value="ECO:0007669"/>
    <property type="project" value="InterPro"/>
</dbReference>
<feature type="binding site" description="axial binding residue" evidence="14">
    <location>
        <position position="274"/>
    </location>
    <ligand>
        <name>heme</name>
        <dbReference type="ChEBI" id="CHEBI:30413"/>
    </ligand>
    <ligandPart>
        <name>Fe</name>
        <dbReference type="ChEBI" id="CHEBI:18248"/>
    </ligandPart>
</feature>
<keyword evidence="8" id="KW-0256">Endoplasmic reticulum</keyword>
<evidence type="ECO:0000256" key="9">
    <source>
        <dbReference type="ARBA" id="ARBA00022848"/>
    </source>
</evidence>
<evidence type="ECO:0000256" key="7">
    <source>
        <dbReference type="ARBA" id="ARBA00022723"/>
    </source>
</evidence>
<evidence type="ECO:0000256" key="5">
    <source>
        <dbReference type="ARBA" id="ARBA00010617"/>
    </source>
</evidence>
<evidence type="ECO:0000256" key="4">
    <source>
        <dbReference type="ARBA" id="ARBA00004406"/>
    </source>
</evidence>
<dbReference type="VEuPathDB" id="VectorBase:PPAPM1_003609"/>
<proteinExistence type="inferred from homology"/>
<dbReference type="GO" id="GO:0020037">
    <property type="term" value="F:heme binding"/>
    <property type="evidence" value="ECO:0007669"/>
    <property type="project" value="InterPro"/>
</dbReference>
<comment type="similarity">
    <text evidence="5 15">Belongs to the cytochrome P450 family.</text>
</comment>
<sequence length="332" mass="38095">MQIKFRKLDDDPGKDIGKITLNQVISNAFLFLLAGFETSSTTMKFCLLELAQNIEIQNRLRQEIRAVLERYDNQITYESLSEMKYLEQVINVCIGAKTSHNPTINVSDLSGRYVIDTIGQCVFGINPNTILDDTAPFRAISAKIFSMTPMQMLKHLFMQSFRNTARKFHMKLTKKDVEDFFLSLNCTQPEGNFTQQTKTLRKYPPGGNFLRVAKEDFKVGNKIIERDTLVVIPLYGIHRDENFHSNPLIFNPDRPELAQHSCMFMPFGDGPRHCIGRRFALHQVKLVISALVSHYRFSPTPDASYSIELAKNTVLLKPQKPIFLNVERLSQR</sequence>
<name>A0A1B0CYS0_PHLPP</name>
<keyword evidence="11 14" id="KW-0408">Iron</keyword>
<dbReference type="Pfam" id="PF00067">
    <property type="entry name" value="p450"/>
    <property type="match status" value="2"/>
</dbReference>
<dbReference type="Gene3D" id="1.10.630.10">
    <property type="entry name" value="Cytochrome P450"/>
    <property type="match status" value="3"/>
</dbReference>
<dbReference type="PRINTS" id="PR00385">
    <property type="entry name" value="P450"/>
</dbReference>
<dbReference type="PROSITE" id="PS00086">
    <property type="entry name" value="CYTOCHROME_P450"/>
    <property type="match status" value="1"/>
</dbReference>
<dbReference type="EMBL" id="AJVK01020373">
    <property type="status" value="NOT_ANNOTATED_CDS"/>
    <property type="molecule type" value="Genomic_DNA"/>
</dbReference>
<dbReference type="PANTHER" id="PTHR24292:SF54">
    <property type="entry name" value="CYP9F3-RELATED"/>
    <property type="match status" value="1"/>
</dbReference>
<dbReference type="InterPro" id="IPR036396">
    <property type="entry name" value="Cyt_P450_sf"/>
</dbReference>
<organism evidence="16 17">
    <name type="scientific">Phlebotomus papatasi</name>
    <name type="common">Sandfly</name>
    <dbReference type="NCBI Taxonomy" id="29031"/>
    <lineage>
        <taxon>Eukaryota</taxon>
        <taxon>Metazoa</taxon>
        <taxon>Ecdysozoa</taxon>
        <taxon>Arthropoda</taxon>
        <taxon>Hexapoda</taxon>
        <taxon>Insecta</taxon>
        <taxon>Pterygota</taxon>
        <taxon>Neoptera</taxon>
        <taxon>Endopterygota</taxon>
        <taxon>Diptera</taxon>
        <taxon>Nematocera</taxon>
        <taxon>Psychodoidea</taxon>
        <taxon>Psychodidae</taxon>
        <taxon>Phlebotomus</taxon>
        <taxon>Phlebotomus</taxon>
    </lineage>
</organism>
<keyword evidence="13" id="KW-0472">Membrane</keyword>
<evidence type="ECO:0000256" key="1">
    <source>
        <dbReference type="ARBA" id="ARBA00001971"/>
    </source>
</evidence>
<dbReference type="Proteomes" id="UP000092462">
    <property type="component" value="Unassembled WGS sequence"/>
</dbReference>
<dbReference type="InterPro" id="IPR001128">
    <property type="entry name" value="Cyt_P450"/>
</dbReference>
<evidence type="ECO:0000256" key="2">
    <source>
        <dbReference type="ARBA" id="ARBA00003690"/>
    </source>
</evidence>
<keyword evidence="10 15" id="KW-0560">Oxidoreductase</keyword>
<evidence type="ECO:0000256" key="10">
    <source>
        <dbReference type="ARBA" id="ARBA00023002"/>
    </source>
</evidence>
<dbReference type="GO" id="GO:0005789">
    <property type="term" value="C:endoplasmic reticulum membrane"/>
    <property type="evidence" value="ECO:0007669"/>
    <property type="project" value="UniProtKB-SubCell"/>
</dbReference>
<evidence type="ECO:0000256" key="13">
    <source>
        <dbReference type="ARBA" id="ARBA00023136"/>
    </source>
</evidence>
<dbReference type="PRINTS" id="PR00463">
    <property type="entry name" value="EP450I"/>
</dbReference>
<evidence type="ECO:0000313" key="16">
    <source>
        <dbReference type="EnsemblMetazoa" id="PPAI000242-PA"/>
    </source>
</evidence>
<evidence type="ECO:0000256" key="8">
    <source>
        <dbReference type="ARBA" id="ARBA00022824"/>
    </source>
</evidence>
<dbReference type="GO" id="GO:0004497">
    <property type="term" value="F:monooxygenase activity"/>
    <property type="evidence" value="ECO:0007669"/>
    <property type="project" value="UniProtKB-KW"/>
</dbReference>
<dbReference type="InterPro" id="IPR050476">
    <property type="entry name" value="Insect_CytP450_Detox"/>
</dbReference>
<keyword evidence="6 14" id="KW-0349">Heme</keyword>
<reference evidence="16" key="1">
    <citation type="submission" date="2022-08" db="UniProtKB">
        <authorList>
            <consortium name="EnsemblMetazoa"/>
        </authorList>
    </citation>
    <scope>IDENTIFICATION</scope>
    <source>
        <strain evidence="16">Israel</strain>
    </source>
</reference>
<evidence type="ECO:0000256" key="11">
    <source>
        <dbReference type="ARBA" id="ARBA00023004"/>
    </source>
</evidence>
<keyword evidence="17" id="KW-1185">Reference proteome</keyword>
<comment type="cofactor">
    <cofactor evidence="1 14">
        <name>heme</name>
        <dbReference type="ChEBI" id="CHEBI:30413"/>
    </cofactor>
</comment>
<protein>
    <submittedName>
        <fullName evidence="16">Uncharacterized protein</fullName>
    </submittedName>
</protein>
<evidence type="ECO:0000256" key="12">
    <source>
        <dbReference type="ARBA" id="ARBA00023033"/>
    </source>
</evidence>
<comment type="function">
    <text evidence="2">May be involved in the metabolism of insect hormones and in the breakdown of synthetic insecticides.</text>
</comment>
<accession>A0A1B0CYS0</accession>
<dbReference type="VEuPathDB" id="VectorBase:PPAI000242"/>
<dbReference type="AlphaFoldDB" id="A0A1B0CYS0"/>
<evidence type="ECO:0000256" key="6">
    <source>
        <dbReference type="ARBA" id="ARBA00022617"/>
    </source>
</evidence>
<dbReference type="InterPro" id="IPR017972">
    <property type="entry name" value="Cyt_P450_CS"/>
</dbReference>
<evidence type="ECO:0000256" key="15">
    <source>
        <dbReference type="RuleBase" id="RU000461"/>
    </source>
</evidence>
<evidence type="ECO:0000256" key="3">
    <source>
        <dbReference type="ARBA" id="ARBA00004174"/>
    </source>
</evidence>
<keyword evidence="12 15" id="KW-0503">Monooxygenase</keyword>
<evidence type="ECO:0000313" key="17">
    <source>
        <dbReference type="Proteomes" id="UP000092462"/>
    </source>
</evidence>
<keyword evidence="7 14" id="KW-0479">Metal-binding</keyword>
<comment type="subcellular location">
    <subcellularLocation>
        <location evidence="4">Endoplasmic reticulum membrane</location>
        <topology evidence="4">Peripheral membrane protein</topology>
    </subcellularLocation>
    <subcellularLocation>
        <location evidence="3">Microsome membrane</location>
        <topology evidence="3">Peripheral membrane protein</topology>
    </subcellularLocation>
</comment>
<keyword evidence="9" id="KW-0492">Microsome</keyword>
<evidence type="ECO:0000256" key="14">
    <source>
        <dbReference type="PIRSR" id="PIRSR602401-1"/>
    </source>
</evidence>
<dbReference type="EnsemblMetazoa" id="PPAI000242-RA">
    <property type="protein sequence ID" value="PPAI000242-PA"/>
    <property type="gene ID" value="PPAI000242"/>
</dbReference>
<dbReference type="InterPro" id="IPR002401">
    <property type="entry name" value="Cyt_P450_E_grp-I"/>
</dbReference>
<dbReference type="PANTHER" id="PTHR24292">
    <property type="entry name" value="CYTOCHROME P450"/>
    <property type="match status" value="1"/>
</dbReference>